<evidence type="ECO:0000259" key="6">
    <source>
        <dbReference type="Pfam" id="PF02362"/>
    </source>
</evidence>
<dbReference type="PANTHER" id="PTHR31391:SF121">
    <property type="entry name" value="B3 DOMAIN-CONTAINING PROTEIN OS08G0325100-RELATED"/>
    <property type="match status" value="1"/>
</dbReference>
<evidence type="ECO:0000256" key="2">
    <source>
        <dbReference type="ARBA" id="ARBA00023015"/>
    </source>
</evidence>
<name>A0A811NZK9_9POAL</name>
<dbReference type="InterPro" id="IPR003340">
    <property type="entry name" value="B3_DNA-bd"/>
</dbReference>
<evidence type="ECO:0000256" key="4">
    <source>
        <dbReference type="ARBA" id="ARBA00023163"/>
    </source>
</evidence>
<dbReference type="EMBL" id="CAJGYO010000006">
    <property type="protein sequence ID" value="CAD6237619.1"/>
    <property type="molecule type" value="Genomic_DNA"/>
</dbReference>
<gene>
    <name evidence="7" type="ORF">NCGR_LOCUS25080</name>
</gene>
<feature type="domain" description="TF-B3" evidence="6">
    <location>
        <begin position="96"/>
        <end position="180"/>
    </location>
</feature>
<proteinExistence type="predicted"/>
<sequence length="247" mass="27950">MDFLVFKYDGMSRMKVLIFDPSGCEKVPPCFVMKNAISGGMTSSEGDEAHSIPSYMLPRGTSLDSMQKKKLKERLLAICSEIPIYVCVVKKSNISGRSQAMEFSRKYSDVCLPLKSRVLILQCHGKSWEVICRIQVPKAQRKVKRLSKGRARFARDNNLQLGDICLFEPLKTKKYRMNVCPVLCLTNCNIHLEYVDSYKGHNMLNYSEPLSAGGDCSRETEEMVHGREQKNAGLEEKSLNWPCFAGC</sequence>
<keyword evidence="8" id="KW-1185">Reference proteome</keyword>
<dbReference type="OrthoDB" id="1666376at2759"/>
<keyword evidence="2" id="KW-0805">Transcription regulation</keyword>
<comment type="caution">
    <text evidence="7">The sequence shown here is derived from an EMBL/GenBank/DDBJ whole genome shotgun (WGS) entry which is preliminary data.</text>
</comment>
<evidence type="ECO:0000256" key="3">
    <source>
        <dbReference type="ARBA" id="ARBA00023125"/>
    </source>
</evidence>
<dbReference type="GO" id="GO:0003677">
    <property type="term" value="F:DNA binding"/>
    <property type="evidence" value="ECO:0007669"/>
    <property type="project" value="UniProtKB-KW"/>
</dbReference>
<evidence type="ECO:0000256" key="1">
    <source>
        <dbReference type="ARBA" id="ARBA00004123"/>
    </source>
</evidence>
<dbReference type="PANTHER" id="PTHR31391">
    <property type="entry name" value="B3 DOMAIN-CONTAINING PROTEIN OS11G0197600-RELATED"/>
    <property type="match status" value="1"/>
</dbReference>
<dbReference type="CDD" id="cd10017">
    <property type="entry name" value="B3_DNA"/>
    <property type="match status" value="1"/>
</dbReference>
<organism evidence="7 8">
    <name type="scientific">Miscanthus lutarioriparius</name>
    <dbReference type="NCBI Taxonomy" id="422564"/>
    <lineage>
        <taxon>Eukaryota</taxon>
        <taxon>Viridiplantae</taxon>
        <taxon>Streptophyta</taxon>
        <taxon>Embryophyta</taxon>
        <taxon>Tracheophyta</taxon>
        <taxon>Spermatophyta</taxon>
        <taxon>Magnoliopsida</taxon>
        <taxon>Liliopsida</taxon>
        <taxon>Poales</taxon>
        <taxon>Poaceae</taxon>
        <taxon>PACMAD clade</taxon>
        <taxon>Panicoideae</taxon>
        <taxon>Andropogonodae</taxon>
        <taxon>Andropogoneae</taxon>
        <taxon>Saccharinae</taxon>
        <taxon>Miscanthus</taxon>
    </lineage>
</organism>
<protein>
    <recommendedName>
        <fullName evidence="6">TF-B3 domain-containing protein</fullName>
    </recommendedName>
</protein>
<reference evidence="7" key="1">
    <citation type="submission" date="2020-10" db="EMBL/GenBank/DDBJ databases">
        <authorList>
            <person name="Han B."/>
            <person name="Lu T."/>
            <person name="Zhao Q."/>
            <person name="Huang X."/>
            <person name="Zhao Y."/>
        </authorList>
    </citation>
    <scope>NUCLEOTIDE SEQUENCE</scope>
</reference>
<accession>A0A811NZK9</accession>
<dbReference type="Gene3D" id="2.40.330.10">
    <property type="entry name" value="DNA-binding pseudobarrel domain"/>
    <property type="match status" value="1"/>
</dbReference>
<dbReference type="SUPFAM" id="SSF101936">
    <property type="entry name" value="DNA-binding pseudobarrel domain"/>
    <property type="match status" value="1"/>
</dbReference>
<dbReference type="InterPro" id="IPR044837">
    <property type="entry name" value="REM16-like"/>
</dbReference>
<evidence type="ECO:0000313" key="7">
    <source>
        <dbReference type="EMBL" id="CAD6237619.1"/>
    </source>
</evidence>
<keyword evidence="5" id="KW-0539">Nucleus</keyword>
<dbReference type="InterPro" id="IPR015300">
    <property type="entry name" value="DNA-bd_pseudobarrel_sf"/>
</dbReference>
<dbReference type="Pfam" id="PF02362">
    <property type="entry name" value="B3"/>
    <property type="match status" value="1"/>
</dbReference>
<keyword evidence="3" id="KW-0238">DNA-binding</keyword>
<evidence type="ECO:0000256" key="5">
    <source>
        <dbReference type="ARBA" id="ARBA00023242"/>
    </source>
</evidence>
<comment type="subcellular location">
    <subcellularLocation>
        <location evidence="1">Nucleus</location>
    </subcellularLocation>
</comment>
<dbReference type="AlphaFoldDB" id="A0A811NZK9"/>
<dbReference type="GO" id="GO:0005634">
    <property type="term" value="C:nucleus"/>
    <property type="evidence" value="ECO:0007669"/>
    <property type="project" value="UniProtKB-SubCell"/>
</dbReference>
<keyword evidence="4" id="KW-0804">Transcription</keyword>
<evidence type="ECO:0000313" key="8">
    <source>
        <dbReference type="Proteomes" id="UP000604825"/>
    </source>
</evidence>
<dbReference type="Proteomes" id="UP000604825">
    <property type="component" value="Unassembled WGS sequence"/>
</dbReference>